<dbReference type="Gene3D" id="3.60.10.10">
    <property type="entry name" value="Endonuclease/exonuclease/phosphatase"/>
    <property type="match status" value="1"/>
</dbReference>
<evidence type="ECO:0000256" key="7">
    <source>
        <dbReference type="PIRSR" id="PIRSR604808-2"/>
    </source>
</evidence>
<evidence type="ECO:0000256" key="3">
    <source>
        <dbReference type="ARBA" id="ARBA00022723"/>
    </source>
</evidence>
<evidence type="ECO:0000256" key="8">
    <source>
        <dbReference type="PIRSR" id="PIRSR604808-3"/>
    </source>
</evidence>
<feature type="active site" description="Proton acceptor" evidence="6">
    <location>
        <position position="242"/>
    </location>
</feature>
<evidence type="ECO:0000259" key="9">
    <source>
        <dbReference type="Pfam" id="PF03372"/>
    </source>
</evidence>
<feature type="active site" evidence="6">
    <location>
        <position position="108"/>
    </location>
</feature>
<dbReference type="PROSITE" id="PS00727">
    <property type="entry name" value="AP_NUCLEASE_F1_2"/>
    <property type="match status" value="1"/>
</dbReference>
<dbReference type="NCBIfam" id="TIGR00633">
    <property type="entry name" value="xth"/>
    <property type="match status" value="1"/>
</dbReference>
<evidence type="ECO:0000256" key="6">
    <source>
        <dbReference type="PIRSR" id="PIRSR604808-1"/>
    </source>
</evidence>
<evidence type="ECO:0000313" key="11">
    <source>
        <dbReference type="Proteomes" id="UP000236846"/>
    </source>
</evidence>
<feature type="binding site" evidence="7">
    <location>
        <position position="147"/>
    </location>
    <ligand>
        <name>Mg(2+)</name>
        <dbReference type="ChEBI" id="CHEBI:18420"/>
        <label>1</label>
    </ligand>
</feature>
<dbReference type="GO" id="GO:0008081">
    <property type="term" value="F:phosphoric diester hydrolase activity"/>
    <property type="evidence" value="ECO:0007669"/>
    <property type="project" value="TreeGrafter"/>
</dbReference>
<reference evidence="10 11" key="1">
    <citation type="submission" date="2017-09" db="EMBL/GenBank/DDBJ databases">
        <title>Depth-based differentiation of microbial function through sediment-hosted aquifers and enrichment of novel symbionts in the deep terrestrial subsurface.</title>
        <authorList>
            <person name="Probst A.J."/>
            <person name="Ladd B."/>
            <person name="Jarett J.K."/>
            <person name="Geller-Mcgrath D.E."/>
            <person name="Sieber C.M."/>
            <person name="Emerson J.B."/>
            <person name="Anantharaman K."/>
            <person name="Thomas B.C."/>
            <person name="Malmstrom R."/>
            <person name="Stieglmeier M."/>
            <person name="Klingl A."/>
            <person name="Woyke T."/>
            <person name="Ryan C.M."/>
            <person name="Banfield J.F."/>
        </authorList>
    </citation>
    <scope>NUCLEOTIDE SEQUENCE [LARGE SCALE GENOMIC DNA]</scope>
    <source>
        <strain evidence="10">CG11_big_fil_rev_8_21_14_0_20_43_10</strain>
    </source>
</reference>
<feature type="site" description="Important for catalytic activity" evidence="8">
    <location>
        <position position="216"/>
    </location>
</feature>
<comment type="cofactor">
    <cofactor evidence="7">
        <name>Mg(2+)</name>
        <dbReference type="ChEBI" id="CHEBI:18420"/>
    </cofactor>
    <cofactor evidence="7">
        <name>Mn(2+)</name>
        <dbReference type="ChEBI" id="CHEBI:29035"/>
    </cofactor>
    <text evidence="7">Probably binds two magnesium or manganese ions per subunit.</text>
</comment>
<dbReference type="GO" id="GO:0003906">
    <property type="term" value="F:DNA-(apurinic or apyrimidinic site) endonuclease activity"/>
    <property type="evidence" value="ECO:0007669"/>
    <property type="project" value="TreeGrafter"/>
</dbReference>
<keyword evidence="4" id="KW-0378">Hydrolase</keyword>
<accession>A0A2H0PY43</accession>
<feature type="binding site" evidence="7">
    <location>
        <position position="241"/>
    </location>
    <ligand>
        <name>Mg(2+)</name>
        <dbReference type="ChEBI" id="CHEBI:18420"/>
        <label>1</label>
    </ligand>
</feature>
<dbReference type="InterPro" id="IPR005135">
    <property type="entry name" value="Endo/exonuclease/phosphatase"/>
</dbReference>
<dbReference type="Proteomes" id="UP000236846">
    <property type="component" value="Unassembled WGS sequence"/>
</dbReference>
<evidence type="ECO:0000256" key="2">
    <source>
        <dbReference type="ARBA" id="ARBA00007092"/>
    </source>
</evidence>
<feature type="domain" description="Endonuclease/exonuclease/phosphatase" evidence="9">
    <location>
        <begin position="4"/>
        <end position="242"/>
    </location>
</feature>
<feature type="active site" description="Proton donor/acceptor" evidence="6">
    <location>
        <position position="145"/>
    </location>
</feature>
<evidence type="ECO:0000256" key="1">
    <source>
        <dbReference type="ARBA" id="ARBA00001936"/>
    </source>
</evidence>
<gene>
    <name evidence="10" type="primary">xth</name>
    <name evidence="10" type="ORF">COV41_00310</name>
</gene>
<dbReference type="Pfam" id="PF03372">
    <property type="entry name" value="Exo_endo_phos"/>
    <property type="match status" value="1"/>
</dbReference>
<dbReference type="InterPro" id="IPR036691">
    <property type="entry name" value="Endo/exonu/phosph_ase_sf"/>
</dbReference>
<feature type="binding site" evidence="7">
    <location>
        <position position="35"/>
    </location>
    <ligand>
        <name>Mg(2+)</name>
        <dbReference type="ChEBI" id="CHEBI:18420"/>
        <label>1</label>
    </ligand>
</feature>
<keyword evidence="5 7" id="KW-0460">Magnesium</keyword>
<keyword evidence="3 7" id="KW-0479">Metal-binding</keyword>
<dbReference type="PANTHER" id="PTHR22748:SF6">
    <property type="entry name" value="DNA-(APURINIC OR APYRIMIDINIC SITE) ENDONUCLEASE"/>
    <property type="match status" value="1"/>
</dbReference>
<dbReference type="InterPro" id="IPR004808">
    <property type="entry name" value="AP_endonuc_1"/>
</dbReference>
<dbReference type="NCBIfam" id="TIGR00195">
    <property type="entry name" value="exoDNase_III"/>
    <property type="match status" value="1"/>
</dbReference>
<comment type="similarity">
    <text evidence="2">Belongs to the DNA repair enzymes AP/ExoA family.</text>
</comment>
<evidence type="ECO:0000256" key="5">
    <source>
        <dbReference type="ARBA" id="ARBA00022842"/>
    </source>
</evidence>
<feature type="binding site" evidence="7">
    <location>
        <position position="7"/>
    </location>
    <ligand>
        <name>Mg(2+)</name>
        <dbReference type="ChEBI" id="CHEBI:18420"/>
        <label>1</label>
    </ligand>
</feature>
<dbReference type="SUPFAM" id="SSF56219">
    <property type="entry name" value="DNase I-like"/>
    <property type="match status" value="1"/>
</dbReference>
<organism evidence="10 11">
    <name type="scientific">Candidatus Brennerbacteria bacterium CG11_big_fil_rev_8_21_14_0_20_43_10</name>
    <dbReference type="NCBI Taxonomy" id="1974523"/>
    <lineage>
        <taxon>Bacteria</taxon>
        <taxon>Candidatus Brenneribacteriota</taxon>
    </lineage>
</organism>
<dbReference type="PROSITE" id="PS51435">
    <property type="entry name" value="AP_NUCLEASE_F1_4"/>
    <property type="match status" value="1"/>
</dbReference>
<evidence type="ECO:0000256" key="4">
    <source>
        <dbReference type="ARBA" id="ARBA00022801"/>
    </source>
</evidence>
<dbReference type="GO" id="GO:0008311">
    <property type="term" value="F:double-stranded DNA 3'-5' DNA exonuclease activity"/>
    <property type="evidence" value="ECO:0007669"/>
    <property type="project" value="TreeGrafter"/>
</dbReference>
<dbReference type="GO" id="GO:0046872">
    <property type="term" value="F:metal ion binding"/>
    <property type="evidence" value="ECO:0007669"/>
    <property type="project" value="UniProtKB-KW"/>
</dbReference>
<dbReference type="GO" id="GO:0003677">
    <property type="term" value="F:DNA binding"/>
    <property type="evidence" value="ECO:0007669"/>
    <property type="project" value="InterPro"/>
</dbReference>
<feature type="binding site" evidence="7">
    <location>
        <position position="242"/>
    </location>
    <ligand>
        <name>Mg(2+)</name>
        <dbReference type="ChEBI" id="CHEBI:18420"/>
        <label>1</label>
    </ligand>
</feature>
<evidence type="ECO:0000313" key="10">
    <source>
        <dbReference type="EMBL" id="PIR26959.1"/>
    </source>
</evidence>
<dbReference type="GO" id="GO:0006284">
    <property type="term" value="P:base-excision repair"/>
    <property type="evidence" value="ECO:0007669"/>
    <property type="project" value="TreeGrafter"/>
</dbReference>
<sequence length="250" mass="29151">MKILSFNVNGIRAAYQKGFLNWLTASRADIVCTQEIKAQEAQVPTVLLNPAHYYSYFNFAAKKGYSGVGIYTKQKPLRVHHTLDFKRFDQEGRIIKLDYPGFCLINIYIPHGGRGKENIGYKLETYKRLFLFLKGIKQKLVLMGDFNVAHHEIDLARPQNNKNNIMFTKQERKQIDKLLELGFIDSFRQQNKDSGHYTWWPYGFQARQRNIGWRIDYAFISKNMAPKLRKAFILNKVNISDHCPIGIEIV</sequence>
<feature type="site" description="Transition state stabilizer" evidence="8">
    <location>
        <position position="147"/>
    </location>
</feature>
<feature type="site" description="Interaction with DNA substrate" evidence="8">
    <location>
        <position position="242"/>
    </location>
</feature>
<dbReference type="EMBL" id="PCXE01000008">
    <property type="protein sequence ID" value="PIR26959.1"/>
    <property type="molecule type" value="Genomic_DNA"/>
</dbReference>
<dbReference type="PANTHER" id="PTHR22748">
    <property type="entry name" value="AP ENDONUCLEASE"/>
    <property type="match status" value="1"/>
</dbReference>
<feature type="binding site" evidence="7">
    <location>
        <position position="145"/>
    </location>
    <ligand>
        <name>Mg(2+)</name>
        <dbReference type="ChEBI" id="CHEBI:18420"/>
        <label>1</label>
    </ligand>
</feature>
<keyword evidence="7" id="KW-0464">Manganese</keyword>
<dbReference type="AlphaFoldDB" id="A0A2H0PY43"/>
<comment type="caution">
    <text evidence="10">The sequence shown here is derived from an EMBL/GenBank/DDBJ whole genome shotgun (WGS) entry which is preliminary data.</text>
</comment>
<proteinExistence type="inferred from homology"/>
<comment type="cofactor">
    <cofactor evidence="1">
        <name>Mn(2+)</name>
        <dbReference type="ChEBI" id="CHEBI:29035"/>
    </cofactor>
</comment>
<protein>
    <submittedName>
        <fullName evidence="10">Exodeoxyribonuclease III</fullName>
    </submittedName>
</protein>
<name>A0A2H0PY43_9BACT</name>
<dbReference type="InterPro" id="IPR020848">
    <property type="entry name" value="AP_endonuclease_F1_CS"/>
</dbReference>